<dbReference type="EMBL" id="JAVDQK010000005">
    <property type="protein sequence ID" value="MDR6218624.1"/>
    <property type="molecule type" value="Genomic_DNA"/>
</dbReference>
<dbReference type="AlphaFoldDB" id="A0AAE3XCW7"/>
<name>A0AAE3XCW7_9DEIO</name>
<proteinExistence type="predicted"/>
<protein>
    <submittedName>
        <fullName evidence="1">Uncharacterized protein</fullName>
    </submittedName>
</protein>
<dbReference type="Proteomes" id="UP001185331">
    <property type="component" value="Unassembled WGS sequence"/>
</dbReference>
<gene>
    <name evidence="1" type="ORF">J2Y00_002221</name>
</gene>
<sequence>MSVRTTYHLTREDALDVLRRAPYDRLGVNELAELLEAVYGPPLSDPDRAYRVTRRGPPADVSAEDAETYLREFDYDRLDNGRLGDLLDLLTHERVPFENYLVGHTGGETFVTTAQLILGDLNRP</sequence>
<evidence type="ECO:0000313" key="2">
    <source>
        <dbReference type="Proteomes" id="UP001185331"/>
    </source>
</evidence>
<dbReference type="RefSeq" id="WP_309853045.1">
    <property type="nucleotide sequence ID" value="NZ_JAVDQJ010000004.1"/>
</dbReference>
<comment type="caution">
    <text evidence="1">The sequence shown here is derived from an EMBL/GenBank/DDBJ whole genome shotgun (WGS) entry which is preliminary data.</text>
</comment>
<organism evidence="1 2">
    <name type="scientific">Deinococcus soli</name>
    <name type="common">ex Cha et al. 2016</name>
    <dbReference type="NCBI Taxonomy" id="1309411"/>
    <lineage>
        <taxon>Bacteria</taxon>
        <taxon>Thermotogati</taxon>
        <taxon>Deinococcota</taxon>
        <taxon>Deinococci</taxon>
        <taxon>Deinococcales</taxon>
        <taxon>Deinococcaceae</taxon>
        <taxon>Deinococcus</taxon>
    </lineage>
</organism>
<reference evidence="1" key="1">
    <citation type="submission" date="2023-07" db="EMBL/GenBank/DDBJ databases">
        <title>Sorghum-associated microbial communities from plants grown in Nebraska, USA.</title>
        <authorList>
            <person name="Schachtman D."/>
        </authorList>
    </citation>
    <scope>NUCLEOTIDE SEQUENCE</scope>
    <source>
        <strain evidence="1">BE330</strain>
    </source>
</reference>
<evidence type="ECO:0000313" key="1">
    <source>
        <dbReference type="EMBL" id="MDR6218624.1"/>
    </source>
</evidence>
<accession>A0AAE3XCW7</accession>